<dbReference type="PANTHER" id="PTHR24251">
    <property type="entry name" value="OVOCHYMASE-RELATED"/>
    <property type="match status" value="1"/>
</dbReference>
<dbReference type="InterPro" id="IPR000998">
    <property type="entry name" value="MAM_dom"/>
</dbReference>
<dbReference type="Gene3D" id="2.60.120.200">
    <property type="match status" value="1"/>
</dbReference>
<dbReference type="EMBL" id="CACRXK020011889">
    <property type="protein sequence ID" value="CAB4022258.1"/>
    <property type="molecule type" value="Genomic_DNA"/>
</dbReference>
<dbReference type="PANTHER" id="PTHR24251:SF30">
    <property type="entry name" value="MEMBRANE FRIZZLED-RELATED PROTEIN"/>
    <property type="match status" value="1"/>
</dbReference>
<comment type="caution">
    <text evidence="4">The sequence shown here is derived from an EMBL/GenBank/DDBJ whole genome shotgun (WGS) entry which is preliminary data.</text>
</comment>
<proteinExistence type="predicted"/>
<sequence>MKVPSDRVRGVCMTFIYRLSGKDAQLNISVEPRNMNQEQVWFLPDQQKDTFWKTGQVCLGLMTEFKVYIKARFIESNVKIDNIFFREEYCEPVPKESQNWYTYISNSSSGYITSPYYPAFYLNNMERIWEIEVHDVQRIQLDWTFLNLEYHKRCENDSVTIFDTYTHTSKLFCGYELPRPYVTSSNKVIVKFQSDKSNVGTGFKLRYQAVQVAGNDSLVCASEDDASSWLGLCLVVSAREGKVSSDGGSTTRGSSWKSDEGKMSLLNGTMPVHRNPYTAFSMVAAFK</sequence>
<name>A0A6S7KP33_PARCT</name>
<evidence type="ECO:0000256" key="3">
    <source>
        <dbReference type="PROSITE-ProRule" id="PRU00059"/>
    </source>
</evidence>
<protein>
    <submittedName>
        <fullName evidence="4">Dorsal-ventral patterning tolloid 1</fullName>
    </submittedName>
</protein>
<dbReference type="SUPFAM" id="SSF49854">
    <property type="entry name" value="Spermadhesin, CUB domain"/>
    <property type="match status" value="1"/>
</dbReference>
<dbReference type="Gene3D" id="2.60.120.290">
    <property type="entry name" value="Spermadhesin, CUB domain"/>
    <property type="match status" value="1"/>
</dbReference>
<dbReference type="Proteomes" id="UP001152795">
    <property type="component" value="Unassembled WGS sequence"/>
</dbReference>
<dbReference type="Pfam" id="PF00431">
    <property type="entry name" value="CUB"/>
    <property type="match status" value="1"/>
</dbReference>
<organism evidence="4 5">
    <name type="scientific">Paramuricea clavata</name>
    <name type="common">Red gorgonian</name>
    <name type="synonym">Violescent sea-whip</name>
    <dbReference type="NCBI Taxonomy" id="317549"/>
    <lineage>
        <taxon>Eukaryota</taxon>
        <taxon>Metazoa</taxon>
        <taxon>Cnidaria</taxon>
        <taxon>Anthozoa</taxon>
        <taxon>Octocorallia</taxon>
        <taxon>Malacalcyonacea</taxon>
        <taxon>Plexauridae</taxon>
        <taxon>Paramuricea</taxon>
    </lineage>
</organism>
<keyword evidence="2" id="KW-1015">Disulfide bond</keyword>
<evidence type="ECO:0000256" key="1">
    <source>
        <dbReference type="ARBA" id="ARBA00022737"/>
    </source>
</evidence>
<comment type="caution">
    <text evidence="3">Lacks conserved residue(s) required for the propagation of feature annotation.</text>
</comment>
<dbReference type="OrthoDB" id="5976858at2759"/>
<dbReference type="InterPro" id="IPR035914">
    <property type="entry name" value="Sperma_CUB_dom_sf"/>
</dbReference>
<reference evidence="4" key="1">
    <citation type="submission" date="2020-04" db="EMBL/GenBank/DDBJ databases">
        <authorList>
            <person name="Alioto T."/>
            <person name="Alioto T."/>
            <person name="Gomez Garrido J."/>
        </authorList>
    </citation>
    <scope>NUCLEOTIDE SEQUENCE</scope>
    <source>
        <strain evidence="4">A484AB</strain>
    </source>
</reference>
<dbReference type="CDD" id="cd00041">
    <property type="entry name" value="CUB"/>
    <property type="match status" value="1"/>
</dbReference>
<keyword evidence="5" id="KW-1185">Reference proteome</keyword>
<dbReference type="FunFam" id="2.60.120.290:FF:000005">
    <property type="entry name" value="Procollagen C-endopeptidase enhancer 1"/>
    <property type="match status" value="1"/>
</dbReference>
<dbReference type="GO" id="GO:0016020">
    <property type="term" value="C:membrane"/>
    <property type="evidence" value="ECO:0007669"/>
    <property type="project" value="InterPro"/>
</dbReference>
<evidence type="ECO:0000313" key="5">
    <source>
        <dbReference type="Proteomes" id="UP001152795"/>
    </source>
</evidence>
<dbReference type="AlphaFoldDB" id="A0A6S7KP33"/>
<dbReference type="PROSITE" id="PS01180">
    <property type="entry name" value="CUB"/>
    <property type="match status" value="1"/>
</dbReference>
<dbReference type="InterPro" id="IPR000859">
    <property type="entry name" value="CUB_dom"/>
</dbReference>
<gene>
    <name evidence="4" type="ORF">PACLA_8A029845</name>
</gene>
<dbReference type="SMART" id="SM00042">
    <property type="entry name" value="CUB"/>
    <property type="match status" value="1"/>
</dbReference>
<accession>A0A6S7KP33</accession>
<dbReference type="Pfam" id="PF00629">
    <property type="entry name" value="MAM"/>
    <property type="match status" value="1"/>
</dbReference>
<evidence type="ECO:0000256" key="2">
    <source>
        <dbReference type="ARBA" id="ARBA00023157"/>
    </source>
</evidence>
<keyword evidence="1" id="KW-0677">Repeat</keyword>
<evidence type="ECO:0000313" key="4">
    <source>
        <dbReference type="EMBL" id="CAB4022258.1"/>
    </source>
</evidence>